<gene>
    <name evidence="2" type="ORF">B1A_12362</name>
</gene>
<protein>
    <submittedName>
        <fullName evidence="2">Integrase family protein</fullName>
    </submittedName>
</protein>
<reference evidence="2" key="1">
    <citation type="submission" date="2013-08" db="EMBL/GenBank/DDBJ databases">
        <authorList>
            <person name="Mendez C."/>
            <person name="Richter M."/>
            <person name="Ferrer M."/>
            <person name="Sanchez J."/>
        </authorList>
    </citation>
    <scope>NUCLEOTIDE SEQUENCE</scope>
</reference>
<comment type="caution">
    <text evidence="2">The sequence shown here is derived from an EMBL/GenBank/DDBJ whole genome shotgun (WGS) entry which is preliminary data.</text>
</comment>
<dbReference type="GO" id="GO:0015074">
    <property type="term" value="P:DNA integration"/>
    <property type="evidence" value="ECO:0007669"/>
    <property type="project" value="InterPro"/>
</dbReference>
<feature type="non-terminal residue" evidence="2">
    <location>
        <position position="157"/>
    </location>
</feature>
<reference evidence="2" key="2">
    <citation type="journal article" date="2014" name="ISME J.">
        <title>Microbial stratification in low pH oxic and suboxic macroscopic growths along an acid mine drainage.</title>
        <authorList>
            <person name="Mendez-Garcia C."/>
            <person name="Mesa V."/>
            <person name="Sprenger R.R."/>
            <person name="Richter M."/>
            <person name="Diez M.S."/>
            <person name="Solano J."/>
            <person name="Bargiela R."/>
            <person name="Golyshina O.V."/>
            <person name="Manteca A."/>
            <person name="Ramos J.L."/>
            <person name="Gallego J.R."/>
            <person name="Llorente I."/>
            <person name="Martins Dos Santos V.A."/>
            <person name="Jensen O.N."/>
            <person name="Pelaez A.I."/>
            <person name="Sanchez J."/>
            <person name="Ferrer M."/>
        </authorList>
    </citation>
    <scope>NUCLEOTIDE SEQUENCE</scope>
</reference>
<sequence>PIEKLDQGMRIVAQPLVNVALCQGALRKTGAARPLYEPLPRGGGQPQGVMVSHTGKCTTACHSVARWSRALPQLPMAGRLLRTPMGRPLGGRSPAPSARPWCLATRCGAPTRPLLERAGLPLVRLHDLRHTAATVMLGRGVHPKIASEMLGPATVGI</sequence>
<dbReference type="SUPFAM" id="SSF56349">
    <property type="entry name" value="DNA breaking-rejoining enzymes"/>
    <property type="match status" value="1"/>
</dbReference>
<evidence type="ECO:0000313" key="2">
    <source>
        <dbReference type="EMBL" id="EQD53493.1"/>
    </source>
</evidence>
<keyword evidence="1" id="KW-0233">DNA recombination</keyword>
<dbReference type="InterPro" id="IPR011010">
    <property type="entry name" value="DNA_brk_join_enz"/>
</dbReference>
<dbReference type="AlphaFoldDB" id="T1A9K0"/>
<dbReference type="EMBL" id="AUZX01008973">
    <property type="protein sequence ID" value="EQD53493.1"/>
    <property type="molecule type" value="Genomic_DNA"/>
</dbReference>
<dbReference type="InterPro" id="IPR013762">
    <property type="entry name" value="Integrase-like_cat_sf"/>
</dbReference>
<dbReference type="Gene3D" id="1.10.443.10">
    <property type="entry name" value="Intergrase catalytic core"/>
    <property type="match status" value="1"/>
</dbReference>
<dbReference type="GO" id="GO:0006310">
    <property type="term" value="P:DNA recombination"/>
    <property type="evidence" value="ECO:0007669"/>
    <property type="project" value="UniProtKB-KW"/>
</dbReference>
<evidence type="ECO:0000256" key="1">
    <source>
        <dbReference type="ARBA" id="ARBA00023172"/>
    </source>
</evidence>
<name>T1A9K0_9ZZZZ</name>
<accession>T1A9K0</accession>
<dbReference type="GO" id="GO:0003677">
    <property type="term" value="F:DNA binding"/>
    <property type="evidence" value="ECO:0007669"/>
    <property type="project" value="InterPro"/>
</dbReference>
<organism evidence="2">
    <name type="scientific">mine drainage metagenome</name>
    <dbReference type="NCBI Taxonomy" id="410659"/>
    <lineage>
        <taxon>unclassified sequences</taxon>
        <taxon>metagenomes</taxon>
        <taxon>ecological metagenomes</taxon>
    </lineage>
</organism>
<feature type="non-terminal residue" evidence="2">
    <location>
        <position position="1"/>
    </location>
</feature>
<proteinExistence type="predicted"/>